<evidence type="ECO:0000256" key="2">
    <source>
        <dbReference type="ARBA" id="ARBA00022525"/>
    </source>
</evidence>
<dbReference type="Proteomes" id="UP000807115">
    <property type="component" value="Chromosome 8"/>
</dbReference>
<proteinExistence type="predicted"/>
<evidence type="ECO:0000313" key="5">
    <source>
        <dbReference type="EMBL" id="KAG0519954.1"/>
    </source>
</evidence>
<reference evidence="5" key="2">
    <citation type="submission" date="2020-10" db="EMBL/GenBank/DDBJ databases">
        <authorList>
            <person name="Cooper E.A."/>
            <person name="Brenton Z.W."/>
            <person name="Flinn B.S."/>
            <person name="Jenkins J."/>
            <person name="Shu S."/>
            <person name="Flowers D."/>
            <person name="Luo F."/>
            <person name="Wang Y."/>
            <person name="Xia P."/>
            <person name="Barry K."/>
            <person name="Daum C."/>
            <person name="Lipzen A."/>
            <person name="Yoshinaga Y."/>
            <person name="Schmutz J."/>
            <person name="Saski C."/>
            <person name="Vermerris W."/>
            <person name="Kresovich S."/>
        </authorList>
    </citation>
    <scope>NUCLEOTIDE SEQUENCE</scope>
</reference>
<dbReference type="EMBL" id="CM027687">
    <property type="protein sequence ID" value="KAG0519954.1"/>
    <property type="molecule type" value="Genomic_DNA"/>
</dbReference>
<dbReference type="PROSITE" id="PS50843">
    <property type="entry name" value="EXPANSIN_CBD"/>
    <property type="match status" value="1"/>
</dbReference>
<feature type="chain" id="PRO_5037341746" description="Expansin-like CBD domain-containing protein" evidence="3">
    <location>
        <begin position="24"/>
        <end position="121"/>
    </location>
</feature>
<keyword evidence="3" id="KW-0732">Signal</keyword>
<organism evidence="5 6">
    <name type="scientific">Sorghum bicolor</name>
    <name type="common">Sorghum</name>
    <name type="synonym">Sorghum vulgare</name>
    <dbReference type="NCBI Taxonomy" id="4558"/>
    <lineage>
        <taxon>Eukaryota</taxon>
        <taxon>Viridiplantae</taxon>
        <taxon>Streptophyta</taxon>
        <taxon>Embryophyta</taxon>
        <taxon>Tracheophyta</taxon>
        <taxon>Spermatophyta</taxon>
        <taxon>Magnoliopsida</taxon>
        <taxon>Liliopsida</taxon>
        <taxon>Poales</taxon>
        <taxon>Poaceae</taxon>
        <taxon>PACMAD clade</taxon>
        <taxon>Panicoideae</taxon>
        <taxon>Andropogonodae</taxon>
        <taxon>Andropogoneae</taxon>
        <taxon>Sorghinae</taxon>
        <taxon>Sorghum</taxon>
    </lineage>
</organism>
<evidence type="ECO:0000259" key="4">
    <source>
        <dbReference type="PROSITE" id="PS50843"/>
    </source>
</evidence>
<protein>
    <recommendedName>
        <fullName evidence="4">Expansin-like CBD domain-containing protein</fullName>
    </recommendedName>
</protein>
<comment type="caution">
    <text evidence="5">The sequence shown here is derived from an EMBL/GenBank/DDBJ whole genome shotgun (WGS) entry which is preliminary data.</text>
</comment>
<evidence type="ECO:0000313" key="6">
    <source>
        <dbReference type="Proteomes" id="UP000807115"/>
    </source>
</evidence>
<dbReference type="GO" id="GO:0005576">
    <property type="term" value="C:extracellular region"/>
    <property type="evidence" value="ECO:0007669"/>
    <property type="project" value="UniProtKB-SubCell"/>
</dbReference>
<dbReference type="Gene3D" id="2.60.40.760">
    <property type="entry name" value="Expansin, cellulose-binding-like domain"/>
    <property type="match status" value="1"/>
</dbReference>
<dbReference type="AlphaFoldDB" id="A0A921U6H3"/>
<feature type="signal peptide" evidence="3">
    <location>
        <begin position="1"/>
        <end position="23"/>
    </location>
</feature>
<reference evidence="5" key="1">
    <citation type="journal article" date="2019" name="BMC Genomics">
        <title>A new reference genome for Sorghum bicolor reveals high levels of sequence similarity between sweet and grain genotypes: implications for the genetics of sugar metabolism.</title>
        <authorList>
            <person name="Cooper E.A."/>
            <person name="Brenton Z.W."/>
            <person name="Flinn B.S."/>
            <person name="Jenkins J."/>
            <person name="Shu S."/>
            <person name="Flowers D."/>
            <person name="Luo F."/>
            <person name="Wang Y."/>
            <person name="Xia P."/>
            <person name="Barry K."/>
            <person name="Daum C."/>
            <person name="Lipzen A."/>
            <person name="Yoshinaga Y."/>
            <person name="Schmutz J."/>
            <person name="Saski C."/>
            <person name="Vermerris W."/>
            <person name="Kresovich S."/>
        </authorList>
    </citation>
    <scope>NUCLEOTIDE SEQUENCE</scope>
</reference>
<name>A0A921U6H3_SORBI</name>
<comment type="subcellular location">
    <subcellularLocation>
        <location evidence="1">Secreted</location>
    </subcellularLocation>
</comment>
<dbReference type="SUPFAM" id="SSF49590">
    <property type="entry name" value="PHL pollen allergen"/>
    <property type="match status" value="1"/>
</dbReference>
<gene>
    <name evidence="5" type="ORF">BDA96_08G031500</name>
</gene>
<dbReference type="InterPro" id="IPR007117">
    <property type="entry name" value="Expansin_CBD"/>
</dbReference>
<accession>A0A921U6H3</accession>
<dbReference type="Pfam" id="PF01357">
    <property type="entry name" value="Expansin_C"/>
    <property type="match status" value="1"/>
</dbReference>
<sequence length="121" mass="12848">MTSSSSFLLVVVVLAALFAVSSCDNPPAITFTIGKDSSSTKLSFATDVAISKVAVKQNGAENWSDNLKESPVKTFTLDSKDPIKGPITIRFADKDGGYHVLVDIIPADFKAGSVYKALSYV</sequence>
<evidence type="ECO:0000256" key="3">
    <source>
        <dbReference type="SAM" id="SignalP"/>
    </source>
</evidence>
<keyword evidence="2" id="KW-0964">Secreted</keyword>
<feature type="domain" description="Expansin-like CBD" evidence="4">
    <location>
        <begin position="50"/>
        <end position="117"/>
    </location>
</feature>
<evidence type="ECO:0000256" key="1">
    <source>
        <dbReference type="ARBA" id="ARBA00004613"/>
    </source>
</evidence>
<dbReference type="InterPro" id="IPR036749">
    <property type="entry name" value="Expansin_CBD_sf"/>
</dbReference>